<keyword evidence="3" id="KW-1185">Reference proteome</keyword>
<dbReference type="SUPFAM" id="SSF55729">
    <property type="entry name" value="Acyl-CoA N-acyltransferases (Nat)"/>
    <property type="match status" value="1"/>
</dbReference>
<dbReference type="OrthoDB" id="9799321at2"/>
<dbReference type="RefSeq" id="WP_146350908.1">
    <property type="nucleotide sequence ID" value="NZ_VOBR01000006.1"/>
</dbReference>
<dbReference type="Pfam" id="PF13302">
    <property type="entry name" value="Acetyltransf_3"/>
    <property type="match status" value="1"/>
</dbReference>
<gene>
    <name evidence="2" type="ORF">FKR81_11050</name>
</gene>
<feature type="domain" description="N-acetyltransferase" evidence="1">
    <location>
        <begin position="1"/>
        <end position="166"/>
    </location>
</feature>
<dbReference type="InterPro" id="IPR016181">
    <property type="entry name" value="Acyl_CoA_acyltransferase"/>
</dbReference>
<organism evidence="2 3">
    <name type="scientific">Lentzea tibetensis</name>
    <dbReference type="NCBI Taxonomy" id="2591470"/>
    <lineage>
        <taxon>Bacteria</taxon>
        <taxon>Bacillati</taxon>
        <taxon>Actinomycetota</taxon>
        <taxon>Actinomycetes</taxon>
        <taxon>Pseudonocardiales</taxon>
        <taxon>Pseudonocardiaceae</taxon>
        <taxon>Lentzea</taxon>
    </lineage>
</organism>
<keyword evidence="2" id="KW-0808">Transferase</keyword>
<sequence length="166" mass="18900">MERFTPDQAEELADFLTSSDWPFHSRVPDRSTVLRQVADGHWDGPSAQTFWIERRGVVRLFDLDDGSPLFDLRIAAAERGRGLGSRAVGWLTGYLFETLPANRVEATTRADNHAMRAVLAKHRYVLEARYRQTWPDRAGVLHDGVGYAVLRQDWDSGSVTPVNWEF</sequence>
<reference evidence="2 3" key="1">
    <citation type="submission" date="2019-07" db="EMBL/GenBank/DDBJ databases">
        <title>Lentzea xizangensis sp. nov., isolated from Qinghai-Tibetan Plateau Soils.</title>
        <authorList>
            <person name="Huang J."/>
        </authorList>
    </citation>
    <scope>NUCLEOTIDE SEQUENCE [LARGE SCALE GENOMIC DNA]</scope>
    <source>
        <strain evidence="2 3">FXJ1.1311</strain>
    </source>
</reference>
<dbReference type="Proteomes" id="UP000316639">
    <property type="component" value="Unassembled WGS sequence"/>
</dbReference>
<evidence type="ECO:0000259" key="1">
    <source>
        <dbReference type="PROSITE" id="PS51186"/>
    </source>
</evidence>
<dbReference type="GO" id="GO:0016747">
    <property type="term" value="F:acyltransferase activity, transferring groups other than amino-acyl groups"/>
    <property type="evidence" value="ECO:0007669"/>
    <property type="project" value="InterPro"/>
</dbReference>
<comment type="caution">
    <text evidence="2">The sequence shown here is derived from an EMBL/GenBank/DDBJ whole genome shotgun (WGS) entry which is preliminary data.</text>
</comment>
<proteinExistence type="predicted"/>
<dbReference type="PROSITE" id="PS51186">
    <property type="entry name" value="GNAT"/>
    <property type="match status" value="1"/>
</dbReference>
<accession>A0A563EX23</accession>
<evidence type="ECO:0000313" key="3">
    <source>
        <dbReference type="Proteomes" id="UP000316639"/>
    </source>
</evidence>
<protein>
    <submittedName>
        <fullName evidence="2">GNAT family N-acetyltransferase</fullName>
    </submittedName>
</protein>
<dbReference type="EMBL" id="VOBR01000006">
    <property type="protein sequence ID" value="TWP52112.1"/>
    <property type="molecule type" value="Genomic_DNA"/>
</dbReference>
<dbReference type="AlphaFoldDB" id="A0A563EX23"/>
<evidence type="ECO:0000313" key="2">
    <source>
        <dbReference type="EMBL" id="TWP52112.1"/>
    </source>
</evidence>
<name>A0A563EX23_9PSEU</name>
<dbReference type="InterPro" id="IPR000182">
    <property type="entry name" value="GNAT_dom"/>
</dbReference>
<dbReference type="Gene3D" id="3.40.630.30">
    <property type="match status" value="1"/>
</dbReference>